<evidence type="ECO:0000256" key="2">
    <source>
        <dbReference type="ARBA" id="ARBA00022692"/>
    </source>
</evidence>
<dbReference type="GO" id="GO:0019531">
    <property type="term" value="F:oxalate transmembrane transporter activity"/>
    <property type="evidence" value="ECO:0000318"/>
    <property type="project" value="GO_Central"/>
</dbReference>
<gene>
    <name evidence="8" type="primary">slc26a3.1.S</name>
</gene>
<feature type="transmembrane region" description="Helical" evidence="5">
    <location>
        <begin position="202"/>
        <end position="224"/>
    </location>
</feature>
<keyword evidence="3 5" id="KW-1133">Transmembrane helix</keyword>
<dbReference type="CTD" id="108712351"/>
<feature type="domain" description="STAS" evidence="6">
    <location>
        <begin position="515"/>
        <end position="710"/>
    </location>
</feature>
<dbReference type="GO" id="GO:1902358">
    <property type="term" value="P:sulfate transmembrane transport"/>
    <property type="evidence" value="ECO:0000318"/>
    <property type="project" value="GO_Central"/>
</dbReference>
<proteinExistence type="predicted"/>
<feature type="transmembrane region" description="Helical" evidence="5">
    <location>
        <begin position="402"/>
        <end position="422"/>
    </location>
</feature>
<feature type="transmembrane region" description="Helical" evidence="5">
    <location>
        <begin position="166"/>
        <end position="195"/>
    </location>
</feature>
<dbReference type="GeneID" id="108712351"/>
<reference evidence="7" key="1">
    <citation type="submission" date="2024-06" db="UniProtKB">
        <authorList>
            <consortium name="RefSeq"/>
        </authorList>
    </citation>
    <scope>NUCLEOTIDE SEQUENCE [LARGE SCALE GENOMIC DNA]</scope>
    <source>
        <strain evidence="7">J_2021</strain>
    </source>
</reference>
<dbReference type="GO" id="GO:1902476">
    <property type="term" value="P:chloride transmembrane transport"/>
    <property type="evidence" value="ECO:0000318"/>
    <property type="project" value="GO_Central"/>
</dbReference>
<dbReference type="PROSITE" id="PS50801">
    <property type="entry name" value="STAS"/>
    <property type="match status" value="1"/>
</dbReference>
<feature type="transmembrane region" description="Helical" evidence="5">
    <location>
        <begin position="127"/>
        <end position="146"/>
    </location>
</feature>
<dbReference type="Pfam" id="PF00916">
    <property type="entry name" value="Sulfate_transp"/>
    <property type="match status" value="1"/>
</dbReference>
<keyword evidence="4 5" id="KW-0472">Membrane</keyword>
<dbReference type="SUPFAM" id="SSF52091">
    <property type="entry name" value="SpoIIaa-like"/>
    <property type="match status" value="1"/>
</dbReference>
<evidence type="ECO:0000256" key="1">
    <source>
        <dbReference type="ARBA" id="ARBA00004141"/>
    </source>
</evidence>
<protein>
    <submittedName>
        <fullName evidence="8">Chloride anion exchanger</fullName>
    </submittedName>
</protein>
<organism evidence="7 8">
    <name type="scientific">Xenopus laevis</name>
    <name type="common">African clawed frog</name>
    <dbReference type="NCBI Taxonomy" id="8355"/>
    <lineage>
        <taxon>Eukaryota</taxon>
        <taxon>Metazoa</taxon>
        <taxon>Chordata</taxon>
        <taxon>Craniata</taxon>
        <taxon>Vertebrata</taxon>
        <taxon>Euteleostomi</taxon>
        <taxon>Amphibia</taxon>
        <taxon>Batrachia</taxon>
        <taxon>Anura</taxon>
        <taxon>Pipoidea</taxon>
        <taxon>Pipidae</taxon>
        <taxon>Xenopodinae</taxon>
        <taxon>Xenopus</taxon>
        <taxon>Xenopus</taxon>
    </lineage>
</organism>
<evidence type="ECO:0000313" key="8">
    <source>
        <dbReference type="RefSeq" id="XP_041444434.1"/>
    </source>
</evidence>
<feature type="transmembrane region" description="Helical" evidence="5">
    <location>
        <begin position="244"/>
        <end position="264"/>
    </location>
</feature>
<name>A0A8J1MRJ6_XENLA</name>
<dbReference type="GO" id="GO:0005886">
    <property type="term" value="C:plasma membrane"/>
    <property type="evidence" value="ECO:0000318"/>
    <property type="project" value="GO_Central"/>
</dbReference>
<dbReference type="Proteomes" id="UP000186698">
    <property type="component" value="Chromosome 3S"/>
</dbReference>
<keyword evidence="7" id="KW-1185">Reference proteome</keyword>
<dbReference type="Pfam" id="PF01740">
    <property type="entry name" value="STAS"/>
    <property type="match status" value="1"/>
</dbReference>
<feature type="transmembrane region" description="Helical" evidence="5">
    <location>
        <begin position="365"/>
        <end position="382"/>
    </location>
</feature>
<dbReference type="InterPro" id="IPR001902">
    <property type="entry name" value="SLC26A/SulP_fam"/>
</dbReference>
<dbReference type="GO" id="GO:0140900">
    <property type="term" value="F:chloride:bicarbonate antiporter activity"/>
    <property type="evidence" value="ECO:0000318"/>
    <property type="project" value="GO_Central"/>
</dbReference>
<dbReference type="NCBIfam" id="TIGR00815">
    <property type="entry name" value="sulP"/>
    <property type="match status" value="1"/>
</dbReference>
<accession>A0A8J1MRJ6</accession>
<dbReference type="RefSeq" id="XP_041444434.1">
    <property type="nucleotide sequence ID" value="XM_041588500.1"/>
</dbReference>
<dbReference type="AlphaFoldDB" id="A0A8J1MRJ6"/>
<dbReference type="GO" id="GO:0015116">
    <property type="term" value="F:sulfate transmembrane transporter activity"/>
    <property type="evidence" value="ECO:0000318"/>
    <property type="project" value="GO_Central"/>
</dbReference>
<dbReference type="OrthoDB" id="288203at2759"/>
<dbReference type="PANTHER" id="PTHR11814">
    <property type="entry name" value="SULFATE TRANSPORTER"/>
    <property type="match status" value="1"/>
</dbReference>
<dbReference type="Gene3D" id="3.30.750.24">
    <property type="entry name" value="STAS domain"/>
    <property type="match status" value="1"/>
</dbReference>
<evidence type="ECO:0000256" key="3">
    <source>
        <dbReference type="ARBA" id="ARBA00022989"/>
    </source>
</evidence>
<evidence type="ECO:0000313" key="7">
    <source>
        <dbReference type="Proteomes" id="UP000186698"/>
    </source>
</evidence>
<dbReference type="InterPro" id="IPR036513">
    <property type="entry name" value="STAS_dom_sf"/>
</dbReference>
<comment type="subcellular location">
    <subcellularLocation>
        <location evidence="1">Membrane</location>
        <topology evidence="1">Multi-pass membrane protein</topology>
    </subcellularLocation>
</comment>
<evidence type="ECO:0000256" key="5">
    <source>
        <dbReference type="SAM" id="Phobius"/>
    </source>
</evidence>
<dbReference type="CDD" id="cd07042">
    <property type="entry name" value="STAS_SulP_like_sulfate_transporter"/>
    <property type="match status" value="1"/>
</dbReference>
<evidence type="ECO:0000259" key="6">
    <source>
        <dbReference type="PROSITE" id="PS50801"/>
    </source>
</evidence>
<evidence type="ECO:0000256" key="4">
    <source>
        <dbReference type="ARBA" id="ARBA00023136"/>
    </source>
</evidence>
<dbReference type="InterPro" id="IPR011547">
    <property type="entry name" value="SLC26A/SulP_dom"/>
</dbReference>
<dbReference type="InterPro" id="IPR002645">
    <property type="entry name" value="STAS_dom"/>
</dbReference>
<keyword evidence="2 5" id="KW-0812">Transmembrane</keyword>
<sequence>MIEHSGSNYLADRPIFSEKTFATHHPKLSRNHKTFLDHLKEYVRCSPEKAKQILFTFFPILSWLPAYNFRQWLISDLISGISTGTVAVLQGLAFALLVNISPSYGLFSAFFPILTYFILGTSKHISVGPFPVLSLMVGTAVMRIVPEGTNGTTLFSNNMTVEEQRVFVAGSVTVLAGIFQLALGLLKVGFIVIYLSDPLISGFTTAAAVQVGISQIKFILGLKITNFSGPLAMFYTLEDLFKKITLTNICDLVTSIIIMTVVFVVKEINDRFKAKIPIPIPIELVMTVIATGVSYGCDFSGRYGIQIIGELKKGYEPPITPSIEVFQECVADGFAIGIVAFAVGFSVAKVYSIKHDYPINGNQELVAFGISNIFCGGFRGFAVSTSLSRSAVQESTGGKSQIAGVLSALIAMIVTLFIGFLLRTLPKSVLGALVLINLKGMLMQFSEIPNLWRKDKYDCSVWISTFIAAILLGLDYGLAAGVAYELLTVVFRTQFPKCTVIANIGKSNIYRNRKDYVDICEPEGIVIFRCPSPIFFANAGFFKEKVSAAVGFNPLRILRKRNKALRKITALLKQGVLHVTPKGLICTSYEYIASDEEFDNNRVEELYNPIHPNDLPFHIDWNADLPNDIVVPKVDIHSLILDFGAVSFIDVSGMKSLKSTLKEYIRIDVDVYIANIDSDLLDKLENCGFLGDEIQKSMFFLTVHDAMLHSVAKKGMKYPYSVQSAKEAEYYTCIKGYTDETLRNRAITMPSETKF</sequence>
<dbReference type="KEGG" id="xla:108712351"/>
<feature type="transmembrane region" description="Helical" evidence="5">
    <location>
        <begin position="466"/>
        <end position="487"/>
    </location>
</feature>
<feature type="transmembrane region" description="Helical" evidence="5">
    <location>
        <begin position="276"/>
        <end position="295"/>
    </location>
</feature>
<feature type="transmembrane region" description="Helical" evidence="5">
    <location>
        <begin position="334"/>
        <end position="353"/>
    </location>
</feature>
<reference evidence="8" key="2">
    <citation type="submission" date="2025-08" db="UniProtKB">
        <authorList>
            <consortium name="RefSeq"/>
        </authorList>
    </citation>
    <scope>IDENTIFICATION</scope>
    <source>
        <strain evidence="8">J_2021</strain>
        <tissue evidence="8">Erythrocytes</tissue>
    </source>
</reference>